<dbReference type="PANTHER" id="PTHR12358:SF54">
    <property type="entry name" value="SPHINGOSINE KINASE RELATED PROTEIN"/>
    <property type="match status" value="1"/>
</dbReference>
<gene>
    <name evidence="10" type="ORF">RM423_12125</name>
</gene>
<dbReference type="SMART" id="SM00046">
    <property type="entry name" value="DAGKc"/>
    <property type="match status" value="1"/>
</dbReference>
<dbReference type="PANTHER" id="PTHR12358">
    <property type="entry name" value="SPHINGOSINE KINASE"/>
    <property type="match status" value="1"/>
</dbReference>
<evidence type="ECO:0000256" key="2">
    <source>
        <dbReference type="ARBA" id="ARBA00005983"/>
    </source>
</evidence>
<keyword evidence="3" id="KW-0808">Transferase</keyword>
<dbReference type="InterPro" id="IPR016064">
    <property type="entry name" value="NAD/diacylglycerol_kinase_sf"/>
</dbReference>
<name>A0ABU2JAX6_9ACTN</name>
<dbReference type="Pfam" id="PF00781">
    <property type="entry name" value="DAGK_cat"/>
    <property type="match status" value="1"/>
</dbReference>
<reference evidence="11" key="1">
    <citation type="submission" date="2023-07" db="EMBL/GenBank/DDBJ databases">
        <title>30 novel species of actinomycetes from the DSMZ collection.</title>
        <authorList>
            <person name="Nouioui I."/>
        </authorList>
    </citation>
    <scope>NUCLEOTIDE SEQUENCE [LARGE SCALE GENOMIC DNA]</scope>
    <source>
        <strain evidence="11">DSM 44399</strain>
    </source>
</reference>
<proteinExistence type="inferred from homology"/>
<accession>A0ABU2JAX6</accession>
<dbReference type="InterPro" id="IPR001206">
    <property type="entry name" value="Diacylglycerol_kinase_cat_dom"/>
</dbReference>
<dbReference type="Pfam" id="PF19279">
    <property type="entry name" value="YegS_C"/>
    <property type="match status" value="1"/>
</dbReference>
<dbReference type="SUPFAM" id="SSF111331">
    <property type="entry name" value="NAD kinase/diacylglycerol kinase-like"/>
    <property type="match status" value="1"/>
</dbReference>
<keyword evidence="7" id="KW-0443">Lipid metabolism</keyword>
<organism evidence="10 11">
    <name type="scientific">Jatrophihabitans lederbergiae</name>
    <dbReference type="NCBI Taxonomy" id="3075547"/>
    <lineage>
        <taxon>Bacteria</taxon>
        <taxon>Bacillati</taxon>
        <taxon>Actinomycetota</taxon>
        <taxon>Actinomycetes</taxon>
        <taxon>Jatrophihabitantales</taxon>
        <taxon>Jatrophihabitantaceae</taxon>
        <taxon>Jatrophihabitans</taxon>
    </lineage>
</organism>
<evidence type="ECO:0000313" key="11">
    <source>
        <dbReference type="Proteomes" id="UP001183176"/>
    </source>
</evidence>
<evidence type="ECO:0000256" key="4">
    <source>
        <dbReference type="ARBA" id="ARBA00022741"/>
    </source>
</evidence>
<evidence type="ECO:0000256" key="7">
    <source>
        <dbReference type="ARBA" id="ARBA00023209"/>
    </source>
</evidence>
<dbReference type="EMBL" id="JAVREH010000014">
    <property type="protein sequence ID" value="MDT0262139.1"/>
    <property type="molecule type" value="Genomic_DNA"/>
</dbReference>
<dbReference type="PROSITE" id="PS50146">
    <property type="entry name" value="DAGK"/>
    <property type="match status" value="1"/>
</dbReference>
<keyword evidence="4" id="KW-0547">Nucleotide-binding</keyword>
<dbReference type="InterPro" id="IPR050187">
    <property type="entry name" value="Lipid_Phosphate_FormReg"/>
</dbReference>
<dbReference type="Proteomes" id="UP001183176">
    <property type="component" value="Unassembled WGS sequence"/>
</dbReference>
<keyword evidence="8" id="KW-1208">Phospholipid metabolism</keyword>
<evidence type="ECO:0000256" key="6">
    <source>
        <dbReference type="ARBA" id="ARBA00022840"/>
    </source>
</evidence>
<dbReference type="Gene3D" id="2.60.200.40">
    <property type="match status" value="1"/>
</dbReference>
<keyword evidence="6" id="KW-0067">ATP-binding</keyword>
<comment type="caution">
    <text evidence="10">The sequence shown here is derived from an EMBL/GenBank/DDBJ whole genome shotgun (WGS) entry which is preliminary data.</text>
</comment>
<comment type="similarity">
    <text evidence="2">Belongs to the diacylglycerol/lipid kinase family.</text>
</comment>
<evidence type="ECO:0000256" key="3">
    <source>
        <dbReference type="ARBA" id="ARBA00022679"/>
    </source>
</evidence>
<evidence type="ECO:0000256" key="5">
    <source>
        <dbReference type="ARBA" id="ARBA00022777"/>
    </source>
</evidence>
<sequence>MMTTPTRCRVAHIIANPTAGQVDSDLIAELVGRCQARVSKLHVFLTADRGDAEQAAAAAVREGADVVIAVGGDGTVREVVQGLLGTGEGAELPSLLVVPAGTGNSSYLAQWGRLDWREAVVAALSGTGAERRLLDLAKLVELDQLVLLGACSGLIAEALTTARSVPVTGPERYRIALARTAVDFVPYAGRVLVDGLEVHSGDTVFANVGGGRFRGGTYQVLPRSILDDGLLDVCVVGSPVAAVDVPELTLTGGHLGLLGVVYARGSRITVERTDGVPISFEHDGELATTELTSVTLQVLPQVLPVLCRTGLAGLQSIR</sequence>
<keyword evidence="11" id="KW-1185">Reference proteome</keyword>
<keyword evidence="5 10" id="KW-0418">Kinase</keyword>
<keyword evidence="7" id="KW-0594">Phospholipid biosynthesis</keyword>
<dbReference type="Gene3D" id="3.40.50.10330">
    <property type="entry name" value="Probable inorganic polyphosphate/atp-NAD kinase, domain 1"/>
    <property type="match status" value="1"/>
</dbReference>
<comment type="cofactor">
    <cofactor evidence="1">
        <name>Mg(2+)</name>
        <dbReference type="ChEBI" id="CHEBI:18420"/>
    </cofactor>
</comment>
<keyword evidence="7" id="KW-0444">Lipid biosynthesis</keyword>
<evidence type="ECO:0000259" key="9">
    <source>
        <dbReference type="PROSITE" id="PS50146"/>
    </source>
</evidence>
<dbReference type="RefSeq" id="WP_311423290.1">
    <property type="nucleotide sequence ID" value="NZ_JAVREH010000014.1"/>
</dbReference>
<dbReference type="InterPro" id="IPR017438">
    <property type="entry name" value="ATP-NAD_kinase_N"/>
</dbReference>
<dbReference type="InterPro" id="IPR045540">
    <property type="entry name" value="YegS/DAGK_C"/>
</dbReference>
<evidence type="ECO:0000256" key="8">
    <source>
        <dbReference type="ARBA" id="ARBA00023264"/>
    </source>
</evidence>
<feature type="domain" description="DAGKc" evidence="9">
    <location>
        <begin position="6"/>
        <end position="142"/>
    </location>
</feature>
<evidence type="ECO:0000256" key="1">
    <source>
        <dbReference type="ARBA" id="ARBA00001946"/>
    </source>
</evidence>
<protein>
    <submittedName>
        <fullName evidence="10">Diacylglycerol kinase family protein</fullName>
    </submittedName>
</protein>
<evidence type="ECO:0000313" key="10">
    <source>
        <dbReference type="EMBL" id="MDT0262139.1"/>
    </source>
</evidence>
<dbReference type="GO" id="GO:0016301">
    <property type="term" value="F:kinase activity"/>
    <property type="evidence" value="ECO:0007669"/>
    <property type="project" value="UniProtKB-KW"/>
</dbReference>